<dbReference type="Pfam" id="PF19897">
    <property type="entry name" value="DUF6370"/>
    <property type="match status" value="1"/>
</dbReference>
<accession>A0A225DKH0</accession>
<feature type="signal peptide" evidence="1">
    <location>
        <begin position="1"/>
        <end position="23"/>
    </location>
</feature>
<protein>
    <submittedName>
        <fullName evidence="2">Uncharacterized protein</fullName>
    </submittedName>
</protein>
<name>A0A225DKH0_9BACT</name>
<dbReference type="AlphaFoldDB" id="A0A225DKH0"/>
<proteinExistence type="predicted"/>
<dbReference type="Proteomes" id="UP000214646">
    <property type="component" value="Unassembled WGS sequence"/>
</dbReference>
<evidence type="ECO:0000313" key="3">
    <source>
        <dbReference type="Proteomes" id="UP000214646"/>
    </source>
</evidence>
<dbReference type="EMBL" id="NIDE01000014">
    <property type="protein sequence ID" value="OWK37679.1"/>
    <property type="molecule type" value="Genomic_DNA"/>
</dbReference>
<organism evidence="2 3">
    <name type="scientific">Fimbriiglobus ruber</name>
    <dbReference type="NCBI Taxonomy" id="1908690"/>
    <lineage>
        <taxon>Bacteria</taxon>
        <taxon>Pseudomonadati</taxon>
        <taxon>Planctomycetota</taxon>
        <taxon>Planctomycetia</taxon>
        <taxon>Gemmatales</taxon>
        <taxon>Gemmataceae</taxon>
        <taxon>Fimbriiglobus</taxon>
    </lineage>
</organism>
<comment type="caution">
    <text evidence="2">The sequence shown here is derived from an EMBL/GenBank/DDBJ whole genome shotgun (WGS) entry which is preliminary data.</text>
</comment>
<dbReference type="RefSeq" id="WP_161967776.1">
    <property type="nucleotide sequence ID" value="NZ_NIDE01000014.1"/>
</dbReference>
<sequence length="117" mass="12414">MIRAFSLFAALVVGTLGSVQLLAADKPAADKEVKLTGTLVCAKCKLKAEGIKKCTNALQVKEGEKTVTYFLEDKGNGEGYHEDVCGGSEKANVTVVGTVSEKDGKKWVKPTKVEAPK</sequence>
<evidence type="ECO:0000256" key="1">
    <source>
        <dbReference type="SAM" id="SignalP"/>
    </source>
</evidence>
<reference evidence="3" key="1">
    <citation type="submission" date="2017-06" db="EMBL/GenBank/DDBJ databases">
        <title>Genome analysis of Fimbriiglobus ruber SP5, the first member of the order Planctomycetales with confirmed chitinolytic capability.</title>
        <authorList>
            <person name="Ravin N.V."/>
            <person name="Rakitin A.L."/>
            <person name="Ivanova A.A."/>
            <person name="Beletsky A.V."/>
            <person name="Kulichevskaya I.S."/>
            <person name="Mardanov A.V."/>
            <person name="Dedysh S.N."/>
        </authorList>
    </citation>
    <scope>NUCLEOTIDE SEQUENCE [LARGE SCALE GENOMIC DNA]</scope>
    <source>
        <strain evidence="3">SP5</strain>
    </source>
</reference>
<evidence type="ECO:0000313" key="2">
    <source>
        <dbReference type="EMBL" id="OWK37679.1"/>
    </source>
</evidence>
<dbReference type="InterPro" id="IPR045950">
    <property type="entry name" value="DUF6370"/>
</dbReference>
<feature type="chain" id="PRO_5012488599" evidence="1">
    <location>
        <begin position="24"/>
        <end position="117"/>
    </location>
</feature>
<keyword evidence="3" id="KW-1185">Reference proteome</keyword>
<dbReference type="OrthoDB" id="287443at2"/>
<gene>
    <name evidence="2" type="ORF">FRUB_06799</name>
</gene>
<keyword evidence="1" id="KW-0732">Signal</keyword>